<sequence>MVPVSRAEGATSTHLLSARVRKTIQSIKEIVGNHSDADIYVALKETNMDPNETTQKLLNQDPFHEVKRRRDRKKEIQNVGNKGPSDSRRQSENGSQGMKFHTPSERSENAGQGMKFHTPSERHVRRTNYSRSALPGISREFRVVRDNRVNHIYKEVKPHSQQHSTSTNEKLIVNTSEKGSSGARNSSQALNGPSDSLAKYPKDAAPNIIDKRITSEDKDKQVMVSNAAGRVQPIKPNNTHQQNSASVASISSAVGVYSSSTDPVHVPSPDSRSSGVVGAIRREVGVVGVRRQSSDNKVKQSFVPSSSYANSLVGKDGTSADSFQSVGAVSKNEQFETNVTEPSLSGMPVSRPPLNNQYNNRPHQQLVGHQRVSQQNKEWKPKSSQKLNSNSPGVIGTPKKAAASTSPPAENSGDIESDTAELQDKFSQVNIYENQNVIIAQHIRVQETDRCRLTFGTIGTELDSSRLQSNYHLIGASEKSNEELSASLTVPAPELSIDDVSGSKQVELRDDHVRSSGSDSPASGATSEQQFPDNKDSSNTQNLDNYANIGLVRDSSPSFAPSESQQQDSHDMPGFALLKPTFVFCLSLWLRGHIAKSLVSCSAFLGPPLVLQLLPFSRVAEAEDTFVFGRRDVVNSGRSGRDRGAAERSGPEPRRRCWSIADPGRGYRGWARSGATRARRGCDAAGPRFFPVSPSLILFIFVSISHSPSRPIFLSLSLSSPTFSRSSSPSLHSSPVLPLTISLSRSLPLSISPSGEPVSGDDSSSGDDFSSGDDSGDNSDDPAYDPGYDIPYFRPTIDETVRGQGLSSQEALISHATNTTASTIAMVQQQQPPVPQMYPQVHVSHFTNLMPYRQFLSPVYVPPMAMPGYSSNPPYPHPTNGSSYLLMPGGGSHLNANNLKYGVQQFKPVPAGSPTGFGNFANPTGYAMITPGVVGGATALEDSSRVKYKDNLYVPNPQAETSEIWLQNPRDLPGMQSTPYYNMPGQTPHAAAYMPSHTGHASFNAAAAQSSHMQFPGMYHTPPQPAAMPNPHHLGPPAIGNNVGVGVAAAAPGAQVGAYQQPQLGHINWTTNF</sequence>
<feature type="compositionally biased region" description="Polar residues" evidence="1">
    <location>
        <begin position="371"/>
        <end position="392"/>
    </location>
</feature>
<feature type="region of interest" description="Disordered" evidence="1">
    <location>
        <begin position="748"/>
        <end position="789"/>
    </location>
</feature>
<feature type="region of interest" description="Disordered" evidence="1">
    <location>
        <begin position="177"/>
        <end position="203"/>
    </location>
</feature>
<feature type="region of interest" description="Disordered" evidence="1">
    <location>
        <begin position="334"/>
        <end position="415"/>
    </location>
</feature>
<organism evidence="3 4">
    <name type="scientific">Flemingia macrophylla</name>
    <dbReference type="NCBI Taxonomy" id="520843"/>
    <lineage>
        <taxon>Eukaryota</taxon>
        <taxon>Viridiplantae</taxon>
        <taxon>Streptophyta</taxon>
        <taxon>Embryophyta</taxon>
        <taxon>Tracheophyta</taxon>
        <taxon>Spermatophyta</taxon>
        <taxon>Magnoliopsida</taxon>
        <taxon>eudicotyledons</taxon>
        <taxon>Gunneridae</taxon>
        <taxon>Pentapetalae</taxon>
        <taxon>rosids</taxon>
        <taxon>fabids</taxon>
        <taxon>Fabales</taxon>
        <taxon>Fabaceae</taxon>
        <taxon>Papilionoideae</taxon>
        <taxon>50 kb inversion clade</taxon>
        <taxon>NPAAA clade</taxon>
        <taxon>indigoferoid/millettioid clade</taxon>
        <taxon>Phaseoleae</taxon>
        <taxon>Flemingia</taxon>
    </lineage>
</organism>
<feature type="compositionally biased region" description="Low complexity" evidence="1">
    <location>
        <begin position="397"/>
        <end position="409"/>
    </location>
</feature>
<dbReference type="InterPro" id="IPR009060">
    <property type="entry name" value="UBA-like_sf"/>
</dbReference>
<feature type="compositionally biased region" description="Polar residues" evidence="1">
    <location>
        <begin position="515"/>
        <end position="543"/>
    </location>
</feature>
<keyword evidence="4" id="KW-1185">Reference proteome</keyword>
<accession>A0ABD1MKX5</accession>
<feature type="region of interest" description="Disordered" evidence="1">
    <location>
        <begin position="637"/>
        <end position="657"/>
    </location>
</feature>
<evidence type="ECO:0000259" key="2">
    <source>
        <dbReference type="Pfam" id="PF06972"/>
    </source>
</evidence>
<feature type="compositionally biased region" description="Low complexity" evidence="1">
    <location>
        <begin position="748"/>
        <end position="769"/>
    </location>
</feature>
<evidence type="ECO:0000313" key="4">
    <source>
        <dbReference type="Proteomes" id="UP001603857"/>
    </source>
</evidence>
<feature type="domain" description="GBF-interacting protein 1 N-terminal" evidence="2">
    <location>
        <begin position="18"/>
        <end position="75"/>
    </location>
</feature>
<dbReference type="SUPFAM" id="SSF46934">
    <property type="entry name" value="UBA-like"/>
    <property type="match status" value="1"/>
</dbReference>
<dbReference type="PANTHER" id="PTHR47070:SF2">
    <property type="entry name" value="OS06G0206100 PROTEIN"/>
    <property type="match status" value="1"/>
</dbReference>
<dbReference type="Pfam" id="PF06972">
    <property type="entry name" value="GIP1_N"/>
    <property type="match status" value="1"/>
</dbReference>
<gene>
    <name evidence="3" type="ORF">Fmac_010911</name>
</gene>
<feature type="compositionally biased region" description="Polar residues" evidence="1">
    <location>
        <begin position="177"/>
        <end position="194"/>
    </location>
</feature>
<feature type="region of interest" description="Disordered" evidence="1">
    <location>
        <begin position="291"/>
        <end position="313"/>
    </location>
</feature>
<dbReference type="Proteomes" id="UP001603857">
    <property type="component" value="Unassembled WGS sequence"/>
</dbReference>
<feature type="compositionally biased region" description="Polar residues" evidence="1">
    <location>
        <begin position="334"/>
        <end position="343"/>
    </location>
</feature>
<protein>
    <recommendedName>
        <fullName evidence="2">GBF-interacting protein 1 N-terminal domain-containing protein</fullName>
    </recommendedName>
</protein>
<feature type="region of interest" description="Disordered" evidence="1">
    <location>
        <begin position="509"/>
        <end position="543"/>
    </location>
</feature>
<name>A0ABD1MKX5_9FABA</name>
<feature type="compositionally biased region" description="Basic and acidic residues" evidence="1">
    <location>
        <begin position="637"/>
        <end position="655"/>
    </location>
</feature>
<feature type="region of interest" description="Disordered" evidence="1">
    <location>
        <begin position="51"/>
        <end position="131"/>
    </location>
</feature>
<feature type="compositionally biased region" description="Acidic residues" evidence="1">
    <location>
        <begin position="770"/>
        <end position="783"/>
    </location>
</feature>
<dbReference type="PANTHER" id="PTHR47070">
    <property type="entry name" value="HYDROXYPROLINE-RICH GLYCOPROTEIN-LIKE"/>
    <property type="match status" value="1"/>
</dbReference>
<proteinExistence type="predicted"/>
<evidence type="ECO:0000313" key="3">
    <source>
        <dbReference type="EMBL" id="KAL2336465.1"/>
    </source>
</evidence>
<reference evidence="3 4" key="1">
    <citation type="submission" date="2024-08" db="EMBL/GenBank/DDBJ databases">
        <title>Insights into the chromosomal genome structure of Flemingia macrophylla.</title>
        <authorList>
            <person name="Ding Y."/>
            <person name="Zhao Y."/>
            <person name="Bi W."/>
            <person name="Wu M."/>
            <person name="Zhao G."/>
            <person name="Gong Y."/>
            <person name="Li W."/>
            <person name="Zhang P."/>
        </authorList>
    </citation>
    <scope>NUCLEOTIDE SEQUENCE [LARGE SCALE GENOMIC DNA]</scope>
    <source>
        <strain evidence="3">DYQJB</strain>
        <tissue evidence="3">Leaf</tissue>
    </source>
</reference>
<comment type="caution">
    <text evidence="3">The sequence shown here is derived from an EMBL/GenBank/DDBJ whole genome shotgun (WGS) entry which is preliminary data.</text>
</comment>
<dbReference type="AlphaFoldDB" id="A0ABD1MKX5"/>
<feature type="compositionally biased region" description="Polar residues" evidence="1">
    <location>
        <begin position="353"/>
        <end position="363"/>
    </location>
</feature>
<dbReference type="EMBL" id="JBGMDY010000004">
    <property type="protein sequence ID" value="KAL2336465.1"/>
    <property type="molecule type" value="Genomic_DNA"/>
</dbReference>
<dbReference type="InterPro" id="IPR009719">
    <property type="entry name" value="GIP1_N"/>
</dbReference>
<evidence type="ECO:0000256" key="1">
    <source>
        <dbReference type="SAM" id="MobiDB-lite"/>
    </source>
</evidence>